<name>A0ACC1HGQ5_9FUNG</name>
<proteinExistence type="predicted"/>
<dbReference type="EMBL" id="JAMZIH010005604">
    <property type="protein sequence ID" value="KAJ1674913.1"/>
    <property type="molecule type" value="Genomic_DNA"/>
</dbReference>
<sequence length="245" mass="27666">MSGTTGELSLTELRRNEFVTAFQNVKAKHDYKVLVMDARSIKILKTMLNTGELAETRIVRFEKLGNYREPAQDKDVIYFLTPSPQSIREVITDFTPGPNNPTGKRYGFAHLYFTSALNGALFEMVKASSAIGHIGTLTELCIEYETFDQKVFLAQLANCPLYRIYSPFKLNNNASEFDLMAKKIVNVCDALNIVPVVRYFNPPEEFVPDCKARPLARMVEDEVRRRSGGPSSSSINRARRLGKPE</sequence>
<evidence type="ECO:0000313" key="1">
    <source>
        <dbReference type="EMBL" id="KAJ1674913.1"/>
    </source>
</evidence>
<dbReference type="Proteomes" id="UP001145114">
    <property type="component" value="Unassembled WGS sequence"/>
</dbReference>
<reference evidence="1" key="1">
    <citation type="submission" date="2022-06" db="EMBL/GenBank/DDBJ databases">
        <title>Phylogenomic reconstructions and comparative analyses of Kickxellomycotina fungi.</title>
        <authorList>
            <person name="Reynolds N.K."/>
            <person name="Stajich J.E."/>
            <person name="Barry K."/>
            <person name="Grigoriev I.V."/>
            <person name="Crous P."/>
            <person name="Smith M.E."/>
        </authorList>
    </citation>
    <scope>NUCLEOTIDE SEQUENCE</scope>
    <source>
        <strain evidence="1">RSA 2271</strain>
    </source>
</reference>
<evidence type="ECO:0000313" key="2">
    <source>
        <dbReference type="Proteomes" id="UP001145114"/>
    </source>
</evidence>
<comment type="caution">
    <text evidence="1">The sequence shown here is derived from an EMBL/GenBank/DDBJ whole genome shotgun (WGS) entry which is preliminary data.</text>
</comment>
<organism evidence="1 2">
    <name type="scientific">Spiromyces aspiralis</name>
    <dbReference type="NCBI Taxonomy" id="68401"/>
    <lineage>
        <taxon>Eukaryota</taxon>
        <taxon>Fungi</taxon>
        <taxon>Fungi incertae sedis</taxon>
        <taxon>Zoopagomycota</taxon>
        <taxon>Kickxellomycotina</taxon>
        <taxon>Kickxellomycetes</taxon>
        <taxon>Kickxellales</taxon>
        <taxon>Kickxellaceae</taxon>
        <taxon>Spiromyces</taxon>
    </lineage>
</organism>
<keyword evidence="2" id="KW-1185">Reference proteome</keyword>
<protein>
    <submittedName>
        <fullName evidence="1">Syntaxin binding protein 1</fullName>
    </submittedName>
</protein>
<gene>
    <name evidence="1" type="primary">sec1_3</name>
    <name evidence="1" type="ORF">EV182_002311</name>
</gene>
<feature type="non-terminal residue" evidence="1">
    <location>
        <position position="245"/>
    </location>
</feature>
<accession>A0ACC1HGQ5</accession>